<comment type="caution">
    <text evidence="1">The sequence shown here is derived from an EMBL/GenBank/DDBJ whole genome shotgun (WGS) entry which is preliminary data.</text>
</comment>
<keyword evidence="2" id="KW-1185">Reference proteome</keyword>
<dbReference type="GeneID" id="94724700"/>
<name>A0A137S5W2_9GAMM</name>
<gene>
    <name evidence="1" type="ORF">J122_3167</name>
</gene>
<dbReference type="PATRIC" id="fig|1306954.6.peg.1737"/>
<protein>
    <submittedName>
        <fullName evidence="1">Uncharacterized protein</fullName>
    </submittedName>
</protein>
<reference evidence="2" key="1">
    <citation type="submission" date="2015-12" db="EMBL/GenBank/DDBJ databases">
        <authorList>
            <person name="Lima A."/>
            <person name="Farahani Zayas N."/>
            <person name="Castro Da Silva M.A."/>
            <person name="Cabral A."/>
            <person name="Pessatti M.L."/>
        </authorList>
    </citation>
    <scope>NUCLEOTIDE SEQUENCE [LARGE SCALE GENOMIC DNA]</scope>
    <source>
        <strain evidence="2">LAMA 842</strain>
    </source>
</reference>
<dbReference type="RefSeq" id="WP_061333071.1">
    <property type="nucleotide sequence ID" value="NZ_LOCO01000020.1"/>
</dbReference>
<proteinExistence type="predicted"/>
<dbReference type="EMBL" id="LOCO01000020">
    <property type="protein sequence ID" value="KXO07815.1"/>
    <property type="molecule type" value="Genomic_DNA"/>
</dbReference>
<dbReference type="Proteomes" id="UP000070282">
    <property type="component" value="Unassembled WGS sequence"/>
</dbReference>
<dbReference type="AlphaFoldDB" id="A0A137S5W2"/>
<evidence type="ECO:0000313" key="2">
    <source>
        <dbReference type="Proteomes" id="UP000070282"/>
    </source>
</evidence>
<accession>A0A137S5W2</accession>
<sequence>MTKSHIATVNPLPSSILHNSTEVRRQYTRAAAQQAMQFFSRKVRIFNRKAAAVAPDMPQVQGGH</sequence>
<organism evidence="1 2">
    <name type="scientific">Marinobacter excellens LAMA 842</name>
    <dbReference type="NCBI Taxonomy" id="1306954"/>
    <lineage>
        <taxon>Bacteria</taxon>
        <taxon>Pseudomonadati</taxon>
        <taxon>Pseudomonadota</taxon>
        <taxon>Gammaproteobacteria</taxon>
        <taxon>Pseudomonadales</taxon>
        <taxon>Marinobacteraceae</taxon>
        <taxon>Marinobacter</taxon>
    </lineage>
</organism>
<evidence type="ECO:0000313" key="1">
    <source>
        <dbReference type="EMBL" id="KXO07815.1"/>
    </source>
</evidence>